<evidence type="ECO:0000259" key="3">
    <source>
        <dbReference type="PROSITE" id="PS50238"/>
    </source>
</evidence>
<dbReference type="Pfam" id="PF00620">
    <property type="entry name" value="RhoGAP"/>
    <property type="match status" value="1"/>
</dbReference>
<dbReference type="Gene3D" id="1.10.555.10">
    <property type="entry name" value="Rho GTPase activation protein"/>
    <property type="match status" value="2"/>
</dbReference>
<keyword evidence="2" id="KW-0963">Cytoplasm</keyword>
<gene>
    <name evidence="4" type="ORF">GPUH_LOCUS273</name>
</gene>
<reference evidence="4 5" key="2">
    <citation type="submission" date="2018-11" db="EMBL/GenBank/DDBJ databases">
        <authorList>
            <consortium name="Pathogen Informatics"/>
        </authorList>
    </citation>
    <scope>NUCLEOTIDE SEQUENCE [LARGE SCALE GENOMIC DNA]</scope>
</reference>
<dbReference type="InterPro" id="IPR008936">
    <property type="entry name" value="Rho_GTPase_activation_prot"/>
</dbReference>
<evidence type="ECO:0000313" key="4">
    <source>
        <dbReference type="EMBL" id="VDK27731.1"/>
    </source>
</evidence>
<dbReference type="EMBL" id="UYRT01000209">
    <property type="protein sequence ID" value="VDK27731.1"/>
    <property type="molecule type" value="Genomic_DNA"/>
</dbReference>
<dbReference type="OrthoDB" id="312459at2759"/>
<dbReference type="WBParaSite" id="GPUH_0000027201-mRNA-1">
    <property type="protein sequence ID" value="GPUH_0000027201-mRNA-1"/>
    <property type="gene ID" value="GPUH_0000027201"/>
</dbReference>
<name>A0A183CUY2_9BILA</name>
<dbReference type="Proteomes" id="UP000271098">
    <property type="component" value="Unassembled WGS sequence"/>
</dbReference>
<reference evidence="6" key="1">
    <citation type="submission" date="2016-06" db="UniProtKB">
        <authorList>
            <consortium name="WormBaseParasite"/>
        </authorList>
    </citation>
    <scope>IDENTIFICATION</scope>
</reference>
<dbReference type="AlphaFoldDB" id="A0A183CUY2"/>
<dbReference type="GO" id="GO:0035556">
    <property type="term" value="P:intracellular signal transduction"/>
    <property type="evidence" value="ECO:0007669"/>
    <property type="project" value="InterPro"/>
</dbReference>
<dbReference type="SUPFAM" id="SSF48350">
    <property type="entry name" value="GTPase activation domain, GAP"/>
    <property type="match status" value="1"/>
</dbReference>
<dbReference type="PANTHER" id="PTHR46184">
    <property type="entry name" value="UNCONVENTIONAL MYOSIN-IXB-LIKE PROTEIN"/>
    <property type="match status" value="1"/>
</dbReference>
<proteinExistence type="predicted"/>
<evidence type="ECO:0000313" key="6">
    <source>
        <dbReference type="WBParaSite" id="GPUH_0000027201-mRNA-1"/>
    </source>
</evidence>
<evidence type="ECO:0000256" key="1">
    <source>
        <dbReference type="ARBA" id="ARBA00004496"/>
    </source>
</evidence>
<sequence length="403" mass="46329">MIIECVNDLRQFNVFIFKKLVNLEKSPKKRDTLIDAIFKKAFKEFHMEIIGYEAVINEDKTVLKYRDLITIFEGSLTKVSAQEQVTFPTTLGVNAFRGFLNEFMHEHAKNKKSLKRSSVLQSGGRFFGANLSSLVDDQRTIPIVINKLFMTIELKALFVEGIYRKSAAIAQVEESFERIRCLSVMVELLPKCNKSVLDRLMYHLARVAHQESVNKMGAANLALIFAPCILRSNQAQHAQDQLRDVTRQAICVQALIEEKLRQFRLTLTQIIVENLRLIEEHKVSAALETRRPAANFETARLLFLEQLNFLDNEKDKLIQDLPPLAPVASLEDLSSMDENSNSSLLLRLDKTPQEEYALDFSVPPIFNRLRNVVSTRSRGPRRRPPSRQFRLKQHEKHFSVVFS</sequence>
<dbReference type="GO" id="GO:0000146">
    <property type="term" value="F:microfilament motor activity"/>
    <property type="evidence" value="ECO:0007669"/>
    <property type="project" value="InterPro"/>
</dbReference>
<evidence type="ECO:0000313" key="5">
    <source>
        <dbReference type="Proteomes" id="UP000271098"/>
    </source>
</evidence>
<protein>
    <submittedName>
        <fullName evidence="6">Rho-GAP domain-containing protein</fullName>
    </submittedName>
</protein>
<dbReference type="InterPro" id="IPR046987">
    <property type="entry name" value="Myo9"/>
</dbReference>
<evidence type="ECO:0000256" key="2">
    <source>
        <dbReference type="ARBA" id="ARBA00022490"/>
    </source>
</evidence>
<dbReference type="GO" id="GO:0005737">
    <property type="term" value="C:cytoplasm"/>
    <property type="evidence" value="ECO:0007669"/>
    <property type="project" value="UniProtKB-SubCell"/>
</dbReference>
<organism evidence="6">
    <name type="scientific">Gongylonema pulchrum</name>
    <dbReference type="NCBI Taxonomy" id="637853"/>
    <lineage>
        <taxon>Eukaryota</taxon>
        <taxon>Metazoa</taxon>
        <taxon>Ecdysozoa</taxon>
        <taxon>Nematoda</taxon>
        <taxon>Chromadorea</taxon>
        <taxon>Rhabditida</taxon>
        <taxon>Spirurina</taxon>
        <taxon>Spiruromorpha</taxon>
        <taxon>Spiruroidea</taxon>
        <taxon>Gongylonematidae</taxon>
        <taxon>Gongylonema</taxon>
    </lineage>
</organism>
<dbReference type="SMART" id="SM00324">
    <property type="entry name" value="RhoGAP"/>
    <property type="match status" value="1"/>
</dbReference>
<dbReference type="GO" id="GO:0005884">
    <property type="term" value="C:actin filament"/>
    <property type="evidence" value="ECO:0007669"/>
    <property type="project" value="TreeGrafter"/>
</dbReference>
<keyword evidence="5" id="KW-1185">Reference proteome</keyword>
<dbReference type="PROSITE" id="PS50238">
    <property type="entry name" value="RHOGAP"/>
    <property type="match status" value="1"/>
</dbReference>
<dbReference type="InterPro" id="IPR000198">
    <property type="entry name" value="RhoGAP_dom"/>
</dbReference>
<feature type="domain" description="Rho-GAP" evidence="3">
    <location>
        <begin position="21"/>
        <end position="263"/>
    </location>
</feature>
<comment type="subcellular location">
    <subcellularLocation>
        <location evidence="1">Cytoplasm</location>
    </subcellularLocation>
</comment>
<accession>A0A183CUY2</accession>
<dbReference type="GO" id="GO:0005096">
    <property type="term" value="F:GTPase activator activity"/>
    <property type="evidence" value="ECO:0007669"/>
    <property type="project" value="InterPro"/>
</dbReference>
<dbReference type="GO" id="GO:0051015">
    <property type="term" value="F:actin filament binding"/>
    <property type="evidence" value="ECO:0007669"/>
    <property type="project" value="TreeGrafter"/>
</dbReference>
<dbReference type="PANTHER" id="PTHR46184:SF5">
    <property type="entry name" value="UNCONVENTIONAL MYOSIN-IXA-LIKE"/>
    <property type="match status" value="1"/>
</dbReference>